<dbReference type="InterPro" id="IPR003680">
    <property type="entry name" value="Flavodoxin_fold"/>
</dbReference>
<evidence type="ECO:0000313" key="5">
    <source>
        <dbReference type="Proteomes" id="UP000886722"/>
    </source>
</evidence>
<evidence type="ECO:0000313" key="4">
    <source>
        <dbReference type="EMBL" id="HIT39037.1"/>
    </source>
</evidence>
<dbReference type="InterPro" id="IPR029039">
    <property type="entry name" value="Flavoprotein-like_sf"/>
</dbReference>
<evidence type="ECO:0000256" key="2">
    <source>
        <dbReference type="ARBA" id="ARBA00022643"/>
    </source>
</evidence>
<dbReference type="PANTHER" id="PTHR43278:SF2">
    <property type="entry name" value="IRON-SULFUR FLAVOPROTEIN"/>
    <property type="match status" value="1"/>
</dbReference>
<keyword evidence="2" id="KW-0288">FMN</keyword>
<dbReference type="SUPFAM" id="SSF52218">
    <property type="entry name" value="Flavoproteins"/>
    <property type="match status" value="1"/>
</dbReference>
<accession>A0A9D1GEF9</accession>
<dbReference type="EMBL" id="DVKT01000023">
    <property type="protein sequence ID" value="HIT39037.1"/>
    <property type="molecule type" value="Genomic_DNA"/>
</dbReference>
<reference evidence="4" key="1">
    <citation type="submission" date="2020-10" db="EMBL/GenBank/DDBJ databases">
        <authorList>
            <person name="Gilroy R."/>
        </authorList>
    </citation>
    <scope>NUCLEOTIDE SEQUENCE</scope>
    <source>
        <strain evidence="4">21143</strain>
    </source>
</reference>
<dbReference type="AlphaFoldDB" id="A0A9D1GEF9"/>
<feature type="domain" description="Flavodoxin-like fold" evidence="3">
    <location>
        <begin position="1"/>
        <end position="189"/>
    </location>
</feature>
<comment type="caution">
    <text evidence="4">The sequence shown here is derived from an EMBL/GenBank/DDBJ whole genome shotgun (WGS) entry which is preliminary data.</text>
</comment>
<evidence type="ECO:0000259" key="3">
    <source>
        <dbReference type="Pfam" id="PF02525"/>
    </source>
</evidence>
<dbReference type="InterPro" id="IPR051796">
    <property type="entry name" value="ISF_SsuE-like"/>
</dbReference>
<sequence>MRILLINASPRRQGNLSKMLDAMRVEIESAGVEAIEVRTADLRVKPCTGCMVCRRSLQCVLPDDDAQRVLELMKWCDAVVVGAPCYWGNIPGELKVLFDRMVYGMMGESPRGIPVPLHKGKKAILVSTCTTPFPFNIVFRQTRGVVNALREILKWSGFRIVKSIERGGTKQRPVQEKDLERCRKAVRKLLK</sequence>
<name>A0A9D1GEF9_9BACT</name>
<evidence type="ECO:0000256" key="1">
    <source>
        <dbReference type="ARBA" id="ARBA00022630"/>
    </source>
</evidence>
<dbReference type="Proteomes" id="UP000886722">
    <property type="component" value="Unassembled WGS sequence"/>
</dbReference>
<dbReference type="PANTHER" id="PTHR43278">
    <property type="entry name" value="NAD(P)H-DEPENDENT FMN-CONTAINING OXIDOREDUCTASE YWQN-RELATED"/>
    <property type="match status" value="1"/>
</dbReference>
<proteinExistence type="predicted"/>
<keyword evidence="1" id="KW-0285">Flavoprotein</keyword>
<reference evidence="4" key="2">
    <citation type="journal article" date="2021" name="PeerJ">
        <title>Extensive microbial diversity within the chicken gut microbiome revealed by metagenomics and culture.</title>
        <authorList>
            <person name="Gilroy R."/>
            <person name="Ravi A."/>
            <person name="Getino M."/>
            <person name="Pursley I."/>
            <person name="Horton D.L."/>
            <person name="Alikhan N.F."/>
            <person name="Baker D."/>
            <person name="Gharbi K."/>
            <person name="Hall N."/>
            <person name="Watson M."/>
            <person name="Adriaenssens E.M."/>
            <person name="Foster-Nyarko E."/>
            <person name="Jarju S."/>
            <person name="Secka A."/>
            <person name="Antonio M."/>
            <person name="Oren A."/>
            <person name="Chaudhuri R.R."/>
            <person name="La Ragione R."/>
            <person name="Hildebrand F."/>
            <person name="Pallen M.J."/>
        </authorList>
    </citation>
    <scope>NUCLEOTIDE SEQUENCE</scope>
    <source>
        <strain evidence="4">21143</strain>
    </source>
</reference>
<dbReference type="Gene3D" id="3.40.50.360">
    <property type="match status" value="1"/>
</dbReference>
<gene>
    <name evidence="4" type="ORF">IAD06_03215</name>
</gene>
<organism evidence="4 5">
    <name type="scientific">Candidatus Caccoplasma intestinavium</name>
    <dbReference type="NCBI Taxonomy" id="2840716"/>
    <lineage>
        <taxon>Bacteria</taxon>
        <taxon>Pseudomonadati</taxon>
        <taxon>Bacteroidota</taxon>
        <taxon>Bacteroidia</taxon>
        <taxon>Bacteroidales</taxon>
        <taxon>Bacteroidaceae</taxon>
        <taxon>Bacteroidaceae incertae sedis</taxon>
        <taxon>Candidatus Caccoplasma</taxon>
    </lineage>
</organism>
<dbReference type="Pfam" id="PF02525">
    <property type="entry name" value="Flavodoxin_2"/>
    <property type="match status" value="1"/>
</dbReference>
<protein>
    <submittedName>
        <fullName evidence="4">Flavodoxin family protein</fullName>
    </submittedName>
</protein>